<dbReference type="Pfam" id="PF01223">
    <property type="entry name" value="Endonuclease_NS"/>
    <property type="match status" value="1"/>
</dbReference>
<feature type="chain" id="PRO_5029842930" description="DNA/RNA non-specific endonuclease/pyrophosphatase/phosphodiesterase domain-containing protein" evidence="4">
    <location>
        <begin position="24"/>
        <end position="421"/>
    </location>
</feature>
<evidence type="ECO:0000256" key="4">
    <source>
        <dbReference type="SAM" id="SignalP"/>
    </source>
</evidence>
<dbReference type="PANTHER" id="PTHR13966">
    <property type="entry name" value="ENDONUCLEASE RELATED"/>
    <property type="match status" value="1"/>
</dbReference>
<organism evidence="6 7">
    <name type="scientific">Nasonia vitripennis</name>
    <name type="common">Parasitic wasp</name>
    <dbReference type="NCBI Taxonomy" id="7425"/>
    <lineage>
        <taxon>Eukaryota</taxon>
        <taxon>Metazoa</taxon>
        <taxon>Ecdysozoa</taxon>
        <taxon>Arthropoda</taxon>
        <taxon>Hexapoda</taxon>
        <taxon>Insecta</taxon>
        <taxon>Pterygota</taxon>
        <taxon>Neoptera</taxon>
        <taxon>Endopterygota</taxon>
        <taxon>Hymenoptera</taxon>
        <taxon>Apocrita</taxon>
        <taxon>Proctotrupomorpha</taxon>
        <taxon>Chalcidoidea</taxon>
        <taxon>Pteromalidae</taxon>
        <taxon>Pteromalinae</taxon>
        <taxon>Nasonia</taxon>
    </lineage>
</organism>
<reference evidence="6" key="1">
    <citation type="submission" date="2021-01" db="UniProtKB">
        <authorList>
            <consortium name="EnsemblMetazoa"/>
        </authorList>
    </citation>
    <scope>IDENTIFICATION</scope>
</reference>
<dbReference type="GO" id="GO:0004521">
    <property type="term" value="F:RNA endonuclease activity"/>
    <property type="evidence" value="ECO:0007669"/>
    <property type="project" value="TreeGrafter"/>
</dbReference>
<dbReference type="AlphaFoldDB" id="A0A7M7G380"/>
<evidence type="ECO:0000259" key="5">
    <source>
        <dbReference type="SMART" id="SM00892"/>
    </source>
</evidence>
<keyword evidence="3" id="KW-0378">Hydrolase</keyword>
<dbReference type="InterPro" id="IPR001604">
    <property type="entry name" value="Endo_G_ENPP1-like_dom"/>
</dbReference>
<dbReference type="Proteomes" id="UP000002358">
    <property type="component" value="Chromosome 1"/>
</dbReference>
<dbReference type="InParanoid" id="A0A7M7G380"/>
<comment type="similarity">
    <text evidence="1">Belongs to the DNA/RNA non-specific endonuclease family.</text>
</comment>
<dbReference type="InterPro" id="IPR044929">
    <property type="entry name" value="DNA/RNA_non-sp_Endonuclease_sf"/>
</dbReference>
<keyword evidence="4" id="KW-0732">Signal</keyword>
<dbReference type="GO" id="GO:0005634">
    <property type="term" value="C:nucleus"/>
    <property type="evidence" value="ECO:0007669"/>
    <property type="project" value="TreeGrafter"/>
</dbReference>
<dbReference type="RefSeq" id="XP_001600959.4">
    <property type="nucleotide sequence ID" value="XM_001600909.5"/>
</dbReference>
<dbReference type="InterPro" id="IPR044925">
    <property type="entry name" value="His-Me_finger_sf"/>
</dbReference>
<dbReference type="SMART" id="SM00892">
    <property type="entry name" value="Endonuclease_NS"/>
    <property type="match status" value="1"/>
</dbReference>
<accession>A0A7M7G380</accession>
<proteinExistence type="inferred from homology"/>
<keyword evidence="2" id="KW-0540">Nuclease</keyword>
<sequence length="421" mass="47122">MMTRLTVFTIFCLLGLYPSLTQAKSKAKDCLLNLKKDLHSGHPLILQLDAPDFLYPNEAKLKIPVNTTALRVACPAGFITVKAAQTNRSIAAVECSLKGKFQFAGDDDSIPALFSIKDLKCSLGAQSSSRLLPSGNNSTLSYAEIGIQLTIINGNVTETQFIPTIQELASGELLDNQQVRWSRARVAPTILQREIMKLLPAYRKGVFSPEIDMDPAYVRANQRTRFLEIFNDTALVDKYLSEAENKYLVQGQLITAENLFYEAQQESAYVYDNVLPVWQVINGPGGNWRLVDDLIRSHATISKEGLNIWSGGYMQLYLEDSQGEEQLIELTNGLTIPQFLFKYVHDPAKNRGLVFITINNPNLERARIDDIICEKYSACDVLHPEFLDPSRGLTYCCRLESFKDQALLFGLPSFPDAQPLI</sequence>
<dbReference type="Gene3D" id="3.40.570.10">
    <property type="entry name" value="Extracellular Endonuclease, subunit A"/>
    <property type="match status" value="1"/>
</dbReference>
<dbReference type="GO" id="GO:0005743">
    <property type="term" value="C:mitochondrial inner membrane"/>
    <property type="evidence" value="ECO:0007669"/>
    <property type="project" value="TreeGrafter"/>
</dbReference>
<dbReference type="EnsemblMetazoa" id="XM_001600909">
    <property type="protein sequence ID" value="XP_001600959"/>
    <property type="gene ID" value="LOC100116473"/>
</dbReference>
<feature type="domain" description="DNA/RNA non-specific endonuclease/pyrophosphatase/phosphodiesterase" evidence="5">
    <location>
        <begin position="167"/>
        <end position="402"/>
    </location>
</feature>
<dbReference type="SUPFAM" id="SSF54060">
    <property type="entry name" value="His-Me finger endonucleases"/>
    <property type="match status" value="1"/>
</dbReference>
<dbReference type="GO" id="GO:0046872">
    <property type="term" value="F:metal ion binding"/>
    <property type="evidence" value="ECO:0007669"/>
    <property type="project" value="InterPro"/>
</dbReference>
<dbReference type="KEGG" id="nvi:100116473"/>
<dbReference type="InterPro" id="IPR040255">
    <property type="entry name" value="Non-specific_endonuclease"/>
</dbReference>
<keyword evidence="3" id="KW-0255">Endonuclease</keyword>
<protein>
    <recommendedName>
        <fullName evidence="5">DNA/RNA non-specific endonuclease/pyrophosphatase/phosphodiesterase domain-containing protein</fullName>
    </recommendedName>
</protein>
<keyword evidence="7" id="KW-1185">Reference proteome</keyword>
<dbReference type="GO" id="GO:0006309">
    <property type="term" value="P:apoptotic DNA fragmentation"/>
    <property type="evidence" value="ECO:0007669"/>
    <property type="project" value="TreeGrafter"/>
</dbReference>
<dbReference type="GeneID" id="100116473"/>
<evidence type="ECO:0000256" key="3">
    <source>
        <dbReference type="ARBA" id="ARBA00022759"/>
    </source>
</evidence>
<dbReference type="OrthoDB" id="5960141at2759"/>
<feature type="signal peptide" evidence="4">
    <location>
        <begin position="1"/>
        <end position="23"/>
    </location>
</feature>
<dbReference type="PANTHER" id="PTHR13966:SF17">
    <property type="entry name" value="ENDONUCLEASE-RELATED"/>
    <property type="match status" value="1"/>
</dbReference>
<name>A0A7M7G380_NASVI</name>
<dbReference type="GO" id="GO:0000014">
    <property type="term" value="F:single-stranded DNA endodeoxyribonuclease activity"/>
    <property type="evidence" value="ECO:0007669"/>
    <property type="project" value="TreeGrafter"/>
</dbReference>
<evidence type="ECO:0000256" key="2">
    <source>
        <dbReference type="ARBA" id="ARBA00022722"/>
    </source>
</evidence>
<evidence type="ECO:0000313" key="7">
    <source>
        <dbReference type="Proteomes" id="UP000002358"/>
    </source>
</evidence>
<evidence type="ECO:0000313" key="6">
    <source>
        <dbReference type="EnsemblMetazoa" id="XP_001600959"/>
    </source>
</evidence>
<evidence type="ECO:0000256" key="1">
    <source>
        <dbReference type="ARBA" id="ARBA00010052"/>
    </source>
</evidence>
<dbReference type="GO" id="GO:0003676">
    <property type="term" value="F:nucleic acid binding"/>
    <property type="evidence" value="ECO:0007669"/>
    <property type="project" value="InterPro"/>
</dbReference>